<protein>
    <recommendedName>
        <fullName evidence="8">Signal recognition particle, SRP19 subunit</fullName>
    </recommendedName>
</protein>
<feature type="region of interest" description="Disordered" evidence="5">
    <location>
        <begin position="1"/>
        <end position="60"/>
    </location>
</feature>
<keyword evidence="3" id="KW-0733">Signal recognition particle</keyword>
<evidence type="ECO:0000256" key="4">
    <source>
        <dbReference type="ARBA" id="ARBA00023274"/>
    </source>
</evidence>
<feature type="region of interest" description="Disordered" evidence="5">
    <location>
        <begin position="166"/>
        <end position="189"/>
    </location>
</feature>
<dbReference type="AlphaFoldDB" id="A0A8H3EZS7"/>
<dbReference type="PANTHER" id="PTHR17453">
    <property type="entry name" value="SIGNAL RECOGNITION PARTICLE 19 KD PROTEIN"/>
    <property type="match status" value="1"/>
</dbReference>
<proteinExistence type="predicted"/>
<comment type="subcellular location">
    <subcellularLocation>
        <location evidence="1">Cytoplasm</location>
    </subcellularLocation>
</comment>
<accession>A0A8H3EZS7</accession>
<dbReference type="Proteomes" id="UP000664169">
    <property type="component" value="Unassembled WGS sequence"/>
</dbReference>
<keyword evidence="2" id="KW-0963">Cytoplasm</keyword>
<dbReference type="EMBL" id="CAJPDQ010000009">
    <property type="protein sequence ID" value="CAF9914414.1"/>
    <property type="molecule type" value="Genomic_DNA"/>
</dbReference>
<evidence type="ECO:0000256" key="1">
    <source>
        <dbReference type="ARBA" id="ARBA00004496"/>
    </source>
</evidence>
<dbReference type="FunFam" id="3.30.56.30:FF:000003">
    <property type="entry name" value="Signal recognition particle SEC65 subunit"/>
    <property type="match status" value="1"/>
</dbReference>
<organism evidence="6 7">
    <name type="scientific">Gomphillus americanus</name>
    <dbReference type="NCBI Taxonomy" id="1940652"/>
    <lineage>
        <taxon>Eukaryota</taxon>
        <taxon>Fungi</taxon>
        <taxon>Dikarya</taxon>
        <taxon>Ascomycota</taxon>
        <taxon>Pezizomycotina</taxon>
        <taxon>Lecanoromycetes</taxon>
        <taxon>OSLEUM clade</taxon>
        <taxon>Ostropomycetidae</taxon>
        <taxon>Ostropales</taxon>
        <taxon>Graphidaceae</taxon>
        <taxon>Gomphilloideae</taxon>
        <taxon>Gomphillus</taxon>
    </lineage>
</organism>
<dbReference type="Gene3D" id="3.30.56.30">
    <property type="entry name" value="Signal recognition particle, SRP19-like subunit"/>
    <property type="match status" value="1"/>
</dbReference>
<feature type="compositionally biased region" description="Basic residues" evidence="5">
    <location>
        <begin position="243"/>
        <end position="252"/>
    </location>
</feature>
<name>A0A8H3EZS7_9LECA</name>
<dbReference type="SUPFAM" id="SSF69695">
    <property type="entry name" value="SRP19"/>
    <property type="match status" value="1"/>
</dbReference>
<evidence type="ECO:0000256" key="3">
    <source>
        <dbReference type="ARBA" id="ARBA00023135"/>
    </source>
</evidence>
<sequence length="252" mass="27268">MAAYQPRIEELSDSDPSDMDPSEFLPASKDVLTPVPSIMKASQIPSQGRFQAAPPPPKTQTKTWSTLYPVYFDSSRTRAEGRRVSKSLAVANPLATEVADAVRSLGLNSTLEVMSTHPKDWANVGRIKVQMKDAESGRRMVGSANVQNKHHLYILVAKYLQSHPTTEQTPLRLPSVPGEKVEPKPAPNIPRGWKINAILPMHSPAVKGSGVTDNPLKEAMAQLGQGGDAMGLEAGPSDSGESKKKKKDKKKG</sequence>
<gene>
    <name evidence="6" type="ORF">GOMPHAMPRED_008155</name>
</gene>
<dbReference type="InterPro" id="IPR002778">
    <property type="entry name" value="Signal_recog_particle_SRP19"/>
</dbReference>
<keyword evidence="7" id="KW-1185">Reference proteome</keyword>
<comment type="caution">
    <text evidence="6">The sequence shown here is derived from an EMBL/GenBank/DDBJ whole genome shotgun (WGS) entry which is preliminary data.</text>
</comment>
<dbReference type="GO" id="GO:0005786">
    <property type="term" value="C:signal recognition particle, endoplasmic reticulum targeting"/>
    <property type="evidence" value="ECO:0007669"/>
    <property type="project" value="UniProtKB-KW"/>
</dbReference>
<evidence type="ECO:0000313" key="6">
    <source>
        <dbReference type="EMBL" id="CAF9914414.1"/>
    </source>
</evidence>
<feature type="region of interest" description="Disordered" evidence="5">
    <location>
        <begin position="206"/>
        <end position="252"/>
    </location>
</feature>
<feature type="compositionally biased region" description="Acidic residues" evidence="5">
    <location>
        <begin position="11"/>
        <end position="21"/>
    </location>
</feature>
<dbReference type="Pfam" id="PF01922">
    <property type="entry name" value="SRP19"/>
    <property type="match status" value="1"/>
</dbReference>
<dbReference type="PANTHER" id="PTHR17453:SF0">
    <property type="entry name" value="SIGNAL RECOGNITION PARTICLE 19 KDA PROTEIN"/>
    <property type="match status" value="1"/>
</dbReference>
<dbReference type="GO" id="GO:0006617">
    <property type="term" value="P:SRP-dependent cotranslational protein targeting to membrane, signal sequence recognition"/>
    <property type="evidence" value="ECO:0007669"/>
    <property type="project" value="TreeGrafter"/>
</dbReference>
<evidence type="ECO:0008006" key="8">
    <source>
        <dbReference type="Google" id="ProtNLM"/>
    </source>
</evidence>
<dbReference type="GO" id="GO:0008312">
    <property type="term" value="F:7S RNA binding"/>
    <property type="evidence" value="ECO:0007669"/>
    <property type="project" value="InterPro"/>
</dbReference>
<evidence type="ECO:0000313" key="7">
    <source>
        <dbReference type="Proteomes" id="UP000664169"/>
    </source>
</evidence>
<evidence type="ECO:0000256" key="2">
    <source>
        <dbReference type="ARBA" id="ARBA00022490"/>
    </source>
</evidence>
<keyword evidence="4" id="KW-0687">Ribonucleoprotein</keyword>
<dbReference type="InterPro" id="IPR036521">
    <property type="entry name" value="SRP19-like_sf"/>
</dbReference>
<evidence type="ECO:0000256" key="5">
    <source>
        <dbReference type="SAM" id="MobiDB-lite"/>
    </source>
</evidence>
<dbReference type="OrthoDB" id="2190947at2759"/>
<reference evidence="6" key="1">
    <citation type="submission" date="2021-03" db="EMBL/GenBank/DDBJ databases">
        <authorList>
            <person name="Tagirdzhanova G."/>
        </authorList>
    </citation>
    <scope>NUCLEOTIDE SEQUENCE</scope>
</reference>